<dbReference type="Pfam" id="PF17779">
    <property type="entry name" value="WHD_NOD2"/>
    <property type="match status" value="1"/>
</dbReference>
<dbReference type="PANTHER" id="PTHR45690:SF6">
    <property type="entry name" value="NACHT, LRR AND PYD DOMAINS-CONTAINING PROTEIN 4"/>
    <property type="match status" value="1"/>
</dbReference>
<evidence type="ECO:0000259" key="8">
    <source>
        <dbReference type="PROSITE" id="PS50824"/>
    </source>
</evidence>
<dbReference type="GO" id="GO:0005524">
    <property type="term" value="F:ATP binding"/>
    <property type="evidence" value="ECO:0007669"/>
    <property type="project" value="UniProtKB-KW"/>
</dbReference>
<dbReference type="SUPFAM" id="SSF47986">
    <property type="entry name" value="DEATH domain"/>
    <property type="match status" value="1"/>
</dbReference>
<dbReference type="Gene3D" id="3.40.50.300">
    <property type="entry name" value="P-loop containing nucleotide triphosphate hydrolases"/>
    <property type="match status" value="1"/>
</dbReference>
<dbReference type="InterPro" id="IPR027417">
    <property type="entry name" value="P-loop_NTPase"/>
</dbReference>
<keyword evidence="6" id="KW-0395">Inflammatory response</keyword>
<evidence type="ECO:0000256" key="5">
    <source>
        <dbReference type="ARBA" id="ARBA00022840"/>
    </source>
</evidence>
<dbReference type="Pfam" id="PF02758">
    <property type="entry name" value="PYRIN"/>
    <property type="match status" value="1"/>
</dbReference>
<dbReference type="InterPro" id="IPR041075">
    <property type="entry name" value="NOD1/2_WH"/>
</dbReference>
<evidence type="ECO:0000259" key="9">
    <source>
        <dbReference type="PROSITE" id="PS50837"/>
    </source>
</evidence>
<dbReference type="Ensembl" id="ENSJJAT00000001019.1">
    <property type="protein sequence ID" value="ENSJJAP00000000928.1"/>
    <property type="gene ID" value="ENSJJAG00000000687.1"/>
</dbReference>
<keyword evidence="4" id="KW-0547">Nucleotide-binding</keyword>
<dbReference type="Gene3D" id="1.10.533.10">
    <property type="entry name" value="Death Domain, Fas"/>
    <property type="match status" value="1"/>
</dbReference>
<evidence type="ECO:0008006" key="12">
    <source>
        <dbReference type="Google" id="ProtNLM"/>
    </source>
</evidence>
<dbReference type="InterPro" id="IPR050637">
    <property type="entry name" value="NLRP_innate_immun_reg"/>
</dbReference>
<evidence type="ECO:0000256" key="3">
    <source>
        <dbReference type="ARBA" id="ARBA00022737"/>
    </source>
</evidence>
<protein>
    <recommendedName>
        <fullName evidence="12">NACHT, LRR and PYD domains-containing protein 4</fullName>
    </recommendedName>
</protein>
<dbReference type="Pfam" id="PF13516">
    <property type="entry name" value="LRR_6"/>
    <property type="match status" value="3"/>
</dbReference>
<dbReference type="Pfam" id="PF05729">
    <property type="entry name" value="NACHT"/>
    <property type="match status" value="1"/>
</dbReference>
<evidence type="ECO:0000256" key="4">
    <source>
        <dbReference type="ARBA" id="ARBA00022741"/>
    </source>
</evidence>
<dbReference type="Pfam" id="PF17776">
    <property type="entry name" value="NLRC4_HD2"/>
    <property type="match status" value="1"/>
</dbReference>
<dbReference type="FunFam" id="1.10.533.10:FF:000056">
    <property type="entry name" value="NACHT, LRR and PYD domains-containing protein 14"/>
    <property type="match status" value="1"/>
</dbReference>
<dbReference type="CDD" id="cd08320">
    <property type="entry name" value="Pyrin_NALPs"/>
    <property type="match status" value="1"/>
</dbReference>
<reference evidence="10" key="2">
    <citation type="submission" date="2025-09" db="UniProtKB">
        <authorList>
            <consortium name="Ensembl"/>
        </authorList>
    </citation>
    <scope>IDENTIFICATION</scope>
</reference>
<dbReference type="GO" id="GO:0006954">
    <property type="term" value="P:inflammatory response"/>
    <property type="evidence" value="ECO:0007669"/>
    <property type="project" value="UniProtKB-KW"/>
</dbReference>
<keyword evidence="5" id="KW-0067">ATP-binding</keyword>
<dbReference type="PROSITE" id="PS50837">
    <property type="entry name" value="NACHT"/>
    <property type="match status" value="1"/>
</dbReference>
<name>A0A8C5JWC9_JACJA</name>
<dbReference type="SMART" id="SM01289">
    <property type="entry name" value="PYRIN"/>
    <property type="match status" value="1"/>
</dbReference>
<dbReference type="GO" id="GO:0060090">
    <property type="term" value="F:molecular adaptor activity"/>
    <property type="evidence" value="ECO:0007669"/>
    <property type="project" value="Ensembl"/>
</dbReference>
<dbReference type="InterPro" id="IPR032675">
    <property type="entry name" value="LRR_dom_sf"/>
</dbReference>
<evidence type="ECO:0000313" key="11">
    <source>
        <dbReference type="Proteomes" id="UP000694385"/>
    </source>
</evidence>
<dbReference type="InterPro" id="IPR007111">
    <property type="entry name" value="NACHT_NTPase"/>
</dbReference>
<dbReference type="FunFam" id="3.40.50.300:FF:000442">
    <property type="entry name" value="NACHT, LRR and PYD domains-containing protein 3"/>
    <property type="match status" value="1"/>
</dbReference>
<dbReference type="GO" id="GO:0005737">
    <property type="term" value="C:cytoplasm"/>
    <property type="evidence" value="ECO:0007669"/>
    <property type="project" value="Ensembl"/>
</dbReference>
<accession>A0A8C5JWC9</accession>
<sequence>MASSFFSDFGLMWYLEELKKKEFVKFKELLKEETVQHGLKQIPWTEVKKASREELANLLMKHYEEKQAWDVTFRIFHKINRKDLCDRATRESAGHTTLYQTHVKKKYRDLCSREFFTVAHDFFDQKITEEEHDYFEQLFTIKTIKKQSRTVILKGVQGIGKTTMLMKLLLAWSTGSIYQNRFSYVFYFCCREVKQLVSTSLADLISREWPSSPVPTAEILSEPQKLLFLIDSFEVLSCDLTQAESELCSDCMEERPVRVLLSSLLWKKMLPDSSLIVAVTSDNAGSLEEQLENPEVKKLVGFSESNRKLYVRCMFPDRSQGMAAFSFVREKEQLFTMCQIPLLCWVVGTCLKQEMERGKDLADTCRCTTSLYTSFIFNLFTPKGASCPTKESQNQLKGLCSLAAEGMWTGTQMFNKEDLKRNGILDSDIPALLDTKVLRRRESENCYVFLHISIQEFCAALFYLLRSHLDHPHKAVENTTLLLFTFLKREKEHWLFLGCFIFGLLHKQEQEKMDIFFGFQMCQEIKQQLFQCLDAIGESRDLQQEIDQLTLFYCLHEIQDEAFVQQVMAYQREIKLVIKDNVDLIVSAYCLKFCTTLRKLSLSVEDVLQGNEKQRPHSFLLHYRPICSVLLTNNVQVLQVKDSKLDESAFIILYNQLKQPNLSNLCLSCRVNNITFFCESQLFFEVFLSNTNLKRLNLNHTTLSREDVQLLCDVLLHPECNIEKLLLTNCNLSSEDCEVLASVLLSSSKLKHLNVSCNNLGKGVPSLCSALCHPDCVTELLILANCHLSETCWVSLSDTLLKNKTLSHLDISANDLKDEGLKILCEALRQPDSGIQSMRLQQCLITAKGCEDLALVLTGNQNLKSLQISNNKLEDVGVKLLCEALAHPNCRLESIGLEECELTSACCKDLASVFTVSKTLWGINLLENDLGYSGVSMLCEALKHPNCPVYVLGLRKSDFDEETQALLEAMEERIPYLTILSND</sequence>
<dbReference type="GO" id="GO:0043161">
    <property type="term" value="P:proteasome-mediated ubiquitin-dependent protein catabolic process"/>
    <property type="evidence" value="ECO:0007669"/>
    <property type="project" value="Ensembl"/>
</dbReference>
<dbReference type="PROSITE" id="PS50824">
    <property type="entry name" value="DAPIN"/>
    <property type="match status" value="1"/>
</dbReference>
<gene>
    <name evidence="10" type="primary">Nlrp4</name>
</gene>
<proteinExistence type="inferred from homology"/>
<dbReference type="GeneTree" id="ENSGT00940000162284"/>
<dbReference type="InterPro" id="IPR041267">
    <property type="entry name" value="NLRP_HD2"/>
</dbReference>
<evidence type="ECO:0000256" key="7">
    <source>
        <dbReference type="ARBA" id="ARBA00059788"/>
    </source>
</evidence>
<evidence type="ECO:0000256" key="1">
    <source>
        <dbReference type="ARBA" id="ARBA00008665"/>
    </source>
</evidence>
<dbReference type="GO" id="GO:0050727">
    <property type="term" value="P:regulation of inflammatory response"/>
    <property type="evidence" value="ECO:0007669"/>
    <property type="project" value="TreeGrafter"/>
</dbReference>
<comment type="function">
    <text evidence="7">May be involved in inflammation and recognition of cytosolic pathogen-associated molecular patterns (PAMPs) not intercepted by membrane-bound receptors.</text>
</comment>
<feature type="domain" description="NACHT" evidence="9">
    <location>
        <begin position="149"/>
        <end position="282"/>
    </location>
</feature>
<feature type="domain" description="Pyrin" evidence="8">
    <location>
        <begin position="1"/>
        <end position="94"/>
    </location>
</feature>
<evidence type="ECO:0000313" key="10">
    <source>
        <dbReference type="Ensembl" id="ENSJJAP00000000928.1"/>
    </source>
</evidence>
<dbReference type="InterPro" id="IPR011029">
    <property type="entry name" value="DEATH-like_dom_sf"/>
</dbReference>
<dbReference type="Proteomes" id="UP000694385">
    <property type="component" value="Unassembled WGS sequence"/>
</dbReference>
<keyword evidence="3" id="KW-0677">Repeat</keyword>
<dbReference type="InterPro" id="IPR001611">
    <property type="entry name" value="Leu-rich_rpt"/>
</dbReference>
<dbReference type="Gene3D" id="3.80.10.10">
    <property type="entry name" value="Ribonuclease Inhibitor"/>
    <property type="match status" value="2"/>
</dbReference>
<dbReference type="GO" id="GO:0045824">
    <property type="term" value="P:negative regulation of innate immune response"/>
    <property type="evidence" value="ECO:0007669"/>
    <property type="project" value="Ensembl"/>
</dbReference>
<evidence type="ECO:0000256" key="6">
    <source>
        <dbReference type="ARBA" id="ARBA00023198"/>
    </source>
</evidence>
<dbReference type="SUPFAM" id="SSF52540">
    <property type="entry name" value="P-loop containing nucleoside triphosphate hydrolases"/>
    <property type="match status" value="1"/>
</dbReference>
<dbReference type="SMART" id="SM00368">
    <property type="entry name" value="LRR_RI"/>
    <property type="match status" value="8"/>
</dbReference>
<dbReference type="AlphaFoldDB" id="A0A8C5JWC9"/>
<dbReference type="GO" id="GO:1990168">
    <property type="term" value="P:protein K33-linked deubiquitination"/>
    <property type="evidence" value="ECO:0007669"/>
    <property type="project" value="Ensembl"/>
</dbReference>
<dbReference type="SUPFAM" id="SSF52047">
    <property type="entry name" value="RNI-like"/>
    <property type="match status" value="1"/>
</dbReference>
<reference evidence="10" key="1">
    <citation type="submission" date="2025-08" db="UniProtKB">
        <authorList>
            <consortium name="Ensembl"/>
        </authorList>
    </citation>
    <scope>IDENTIFICATION</scope>
</reference>
<comment type="similarity">
    <text evidence="1">Belongs to the NLRP family.</text>
</comment>
<keyword evidence="11" id="KW-1185">Reference proteome</keyword>
<dbReference type="OMA" id="MWLRESI"/>
<dbReference type="InterPro" id="IPR004020">
    <property type="entry name" value="DAPIN"/>
</dbReference>
<keyword evidence="2" id="KW-0433">Leucine-rich repeat</keyword>
<dbReference type="GO" id="GO:0140374">
    <property type="term" value="P:antiviral innate immune response"/>
    <property type="evidence" value="ECO:0007669"/>
    <property type="project" value="Ensembl"/>
</dbReference>
<organism evidence="10 11">
    <name type="scientific">Jaculus jaculus</name>
    <name type="common">Lesser Egyptian jerboa</name>
    <dbReference type="NCBI Taxonomy" id="51337"/>
    <lineage>
        <taxon>Eukaryota</taxon>
        <taxon>Metazoa</taxon>
        <taxon>Chordata</taxon>
        <taxon>Craniata</taxon>
        <taxon>Vertebrata</taxon>
        <taxon>Euteleostomi</taxon>
        <taxon>Mammalia</taxon>
        <taxon>Eutheria</taxon>
        <taxon>Euarchontoglires</taxon>
        <taxon>Glires</taxon>
        <taxon>Rodentia</taxon>
        <taxon>Myomorpha</taxon>
        <taxon>Dipodoidea</taxon>
        <taxon>Dipodidae</taxon>
        <taxon>Dipodinae</taxon>
        <taxon>Jaculus</taxon>
    </lineage>
</organism>
<dbReference type="GO" id="GO:0070936">
    <property type="term" value="P:protein K48-linked ubiquitination"/>
    <property type="evidence" value="ECO:0007669"/>
    <property type="project" value="Ensembl"/>
</dbReference>
<dbReference type="PANTHER" id="PTHR45690">
    <property type="entry name" value="NACHT, LRR AND PYD DOMAINS-CONTAINING PROTEIN 12"/>
    <property type="match status" value="1"/>
</dbReference>
<evidence type="ECO:0000256" key="2">
    <source>
        <dbReference type="ARBA" id="ARBA00022614"/>
    </source>
</evidence>